<evidence type="ECO:0000313" key="8">
    <source>
        <dbReference type="Proteomes" id="UP000317355"/>
    </source>
</evidence>
<gene>
    <name evidence="7" type="ORF">FHK82_14790</name>
</gene>
<dbReference type="NCBIfam" id="NF006569">
    <property type="entry name" value="PRK09082.1"/>
    <property type="match status" value="1"/>
</dbReference>
<keyword evidence="3 7" id="KW-0032">Aminotransferase</keyword>
<dbReference type="AlphaFoldDB" id="A0A558CSU0"/>
<dbReference type="EMBL" id="VMRY01000082">
    <property type="protein sequence ID" value="TVT51835.1"/>
    <property type="molecule type" value="Genomic_DNA"/>
</dbReference>
<evidence type="ECO:0000256" key="3">
    <source>
        <dbReference type="ARBA" id="ARBA00022576"/>
    </source>
</evidence>
<dbReference type="Pfam" id="PF00155">
    <property type="entry name" value="Aminotran_1_2"/>
    <property type="match status" value="1"/>
</dbReference>
<dbReference type="CDD" id="cd00609">
    <property type="entry name" value="AAT_like"/>
    <property type="match status" value="1"/>
</dbReference>
<dbReference type="PANTHER" id="PTHR43807:SF20">
    <property type="entry name" value="FI04487P"/>
    <property type="match status" value="1"/>
</dbReference>
<dbReference type="NCBIfam" id="NF009079">
    <property type="entry name" value="PRK12414.1"/>
    <property type="match status" value="1"/>
</dbReference>
<dbReference type="GO" id="GO:0005737">
    <property type="term" value="C:cytoplasm"/>
    <property type="evidence" value="ECO:0007669"/>
    <property type="project" value="TreeGrafter"/>
</dbReference>
<dbReference type="Gene3D" id="3.90.1150.10">
    <property type="entry name" value="Aspartate Aminotransferase, domain 1"/>
    <property type="match status" value="1"/>
</dbReference>
<evidence type="ECO:0000256" key="5">
    <source>
        <dbReference type="ARBA" id="ARBA00022898"/>
    </source>
</evidence>
<evidence type="ECO:0000256" key="2">
    <source>
        <dbReference type="ARBA" id="ARBA00007441"/>
    </source>
</evidence>
<dbReference type="InterPro" id="IPR051326">
    <property type="entry name" value="Kynurenine-oxoglutarate_AT"/>
</dbReference>
<dbReference type="InterPro" id="IPR004839">
    <property type="entry name" value="Aminotransferase_I/II_large"/>
</dbReference>
<dbReference type="PANTHER" id="PTHR43807">
    <property type="entry name" value="FI04487P"/>
    <property type="match status" value="1"/>
</dbReference>
<feature type="domain" description="Aminotransferase class I/classII large" evidence="6">
    <location>
        <begin position="29"/>
        <end position="378"/>
    </location>
</feature>
<dbReference type="SUPFAM" id="SSF53383">
    <property type="entry name" value="PLP-dependent transferases"/>
    <property type="match status" value="1"/>
</dbReference>
<comment type="caution">
    <text evidence="7">The sequence shown here is derived from an EMBL/GenBank/DDBJ whole genome shotgun (WGS) entry which is preliminary data.</text>
</comment>
<dbReference type="Gene3D" id="3.40.640.10">
    <property type="entry name" value="Type I PLP-dependent aspartate aminotransferase-like (Major domain)"/>
    <property type="match status" value="1"/>
</dbReference>
<protein>
    <submittedName>
        <fullName evidence="7">Pyridoxal phosphate-dependent aminotransferase</fullName>
    </submittedName>
</protein>
<dbReference type="GO" id="GO:0016212">
    <property type="term" value="F:kynurenine-oxoglutarate transaminase activity"/>
    <property type="evidence" value="ECO:0007669"/>
    <property type="project" value="TreeGrafter"/>
</dbReference>
<evidence type="ECO:0000256" key="1">
    <source>
        <dbReference type="ARBA" id="ARBA00001933"/>
    </source>
</evidence>
<dbReference type="GO" id="GO:0030170">
    <property type="term" value="F:pyridoxal phosphate binding"/>
    <property type="evidence" value="ECO:0007669"/>
    <property type="project" value="InterPro"/>
</dbReference>
<keyword evidence="5" id="KW-0663">Pyridoxal phosphate</keyword>
<keyword evidence="4 7" id="KW-0808">Transferase</keyword>
<reference evidence="7 8" key="1">
    <citation type="submission" date="2019-07" db="EMBL/GenBank/DDBJ databases">
        <title>The pathways for chlorine oxyanion respiration interact through the shared metabolite chlorate.</title>
        <authorList>
            <person name="Barnum T.P."/>
            <person name="Cheng Y."/>
            <person name="Hill K.A."/>
            <person name="Lucas L.N."/>
            <person name="Carlson H.K."/>
            <person name="Coates J.D."/>
        </authorList>
    </citation>
    <scope>NUCLEOTIDE SEQUENCE [LARGE SCALE GENOMIC DNA]</scope>
    <source>
        <strain evidence="7">BK-3</strain>
    </source>
</reference>
<evidence type="ECO:0000256" key="4">
    <source>
        <dbReference type="ARBA" id="ARBA00022679"/>
    </source>
</evidence>
<comment type="cofactor">
    <cofactor evidence="1">
        <name>pyridoxal 5'-phosphate</name>
        <dbReference type="ChEBI" id="CHEBI:597326"/>
    </cofactor>
</comment>
<dbReference type="STRING" id="1543721.AAY24_01375"/>
<comment type="similarity">
    <text evidence="2">Belongs to the class-I pyridoxal-phosphate-dependent aminotransferase family.</text>
</comment>
<dbReference type="FunFam" id="3.40.640.10:FF:000033">
    <property type="entry name" value="Aspartate aminotransferase"/>
    <property type="match status" value="1"/>
</dbReference>
<dbReference type="InterPro" id="IPR015424">
    <property type="entry name" value="PyrdxlP-dep_Trfase"/>
</dbReference>
<dbReference type="InterPro" id="IPR015422">
    <property type="entry name" value="PyrdxlP-dep_Trfase_small"/>
</dbReference>
<name>A0A558CSU0_9GAMM</name>
<evidence type="ECO:0000313" key="7">
    <source>
        <dbReference type="EMBL" id="TVT51835.1"/>
    </source>
</evidence>
<dbReference type="InterPro" id="IPR015421">
    <property type="entry name" value="PyrdxlP-dep_Trfase_major"/>
</dbReference>
<proteinExistence type="inferred from homology"/>
<organism evidence="7 8">
    <name type="scientific">Sedimenticola thiotaurini</name>
    <dbReference type="NCBI Taxonomy" id="1543721"/>
    <lineage>
        <taxon>Bacteria</taxon>
        <taxon>Pseudomonadati</taxon>
        <taxon>Pseudomonadota</taxon>
        <taxon>Gammaproteobacteria</taxon>
        <taxon>Chromatiales</taxon>
        <taxon>Sedimenticolaceae</taxon>
        <taxon>Sedimenticola</taxon>
    </lineage>
</organism>
<accession>A0A558CSU0</accession>
<sequence length="383" mass="42775">MSITINSKLPQVGTTIFTVIGELANQHQAINLGQGFPDFSAPKALLDRVDYHIQQGHNQYAPMAGVASLRDAIAIKIKQQYDREISPDSEVTVTPGATEALYCGITATVTPGDEVIVFDPAYDSYEPAIELSGGRAIHLPLLPPEFSIDWQRVKDAINPRTRMIILNSPHNPTGATLSADDLNALAELVRDTDILLLSDEVYEHLVFDGEIHQSLLLHDELAARAFVVFSFGKTYHVTGWKTGYCIAPAALTAELRKVHQYVTFVAVTPIQLALADFMRDCPEHYQQLPGFYQHKRDLFCDQMSGSRFKFQPTAGTFFQLVDYSEISDLDDRSMAEWLTREKGVAAIPVSVFYKEPPNTKYVRFCFAKEDETLIKAAELLCRI</sequence>
<evidence type="ECO:0000259" key="6">
    <source>
        <dbReference type="Pfam" id="PF00155"/>
    </source>
</evidence>
<dbReference type="Proteomes" id="UP000317355">
    <property type="component" value="Unassembled WGS sequence"/>
</dbReference>